<accession>A0AAJ7DUV6</accession>
<dbReference type="GeneID" id="105361714"/>
<dbReference type="SUPFAM" id="SSF55681">
    <property type="entry name" value="Class II aaRS and biotin synthetases"/>
    <property type="match status" value="1"/>
</dbReference>
<dbReference type="FunFam" id="3.30.930.10:FF:000078">
    <property type="entry name" value="Seryl-tRNA synthetase"/>
    <property type="match status" value="1"/>
</dbReference>
<evidence type="ECO:0000256" key="6">
    <source>
        <dbReference type="ARBA" id="ARBA00023146"/>
    </source>
</evidence>
<evidence type="ECO:0000259" key="10">
    <source>
        <dbReference type="PROSITE" id="PS50862"/>
    </source>
</evidence>
<dbReference type="KEGG" id="csol:105361714"/>
<evidence type="ECO:0000256" key="1">
    <source>
        <dbReference type="ARBA" id="ARBA00010728"/>
    </source>
</evidence>
<dbReference type="PROSITE" id="PS50862">
    <property type="entry name" value="AA_TRNA_LIGASE_II"/>
    <property type="match status" value="1"/>
</dbReference>
<dbReference type="GO" id="GO:0006434">
    <property type="term" value="P:seryl-tRNA aminoacylation"/>
    <property type="evidence" value="ECO:0007669"/>
    <property type="project" value="InterPro"/>
</dbReference>
<keyword evidence="6" id="KW-0030">Aminoacyl-tRNA synthetase</keyword>
<dbReference type="CTD" id="41862"/>
<evidence type="ECO:0000313" key="12">
    <source>
        <dbReference type="RefSeq" id="XP_011497267.1"/>
    </source>
</evidence>
<feature type="binding site" evidence="8">
    <location>
        <position position="273"/>
    </location>
    <ligand>
        <name>L-serine</name>
        <dbReference type="ChEBI" id="CHEBI:33384"/>
    </ligand>
</feature>
<dbReference type="Gene3D" id="3.30.930.10">
    <property type="entry name" value="Bira Bifunctional Protein, Domain 2"/>
    <property type="match status" value="1"/>
</dbReference>
<feature type="binding site" evidence="9">
    <location>
        <begin position="266"/>
        <end position="269"/>
    </location>
    <ligand>
        <name>ATP</name>
        <dbReference type="ChEBI" id="CHEBI:30616"/>
    </ligand>
</feature>
<organism evidence="11 12">
    <name type="scientific">Ceratosolen solmsi marchali</name>
    <dbReference type="NCBI Taxonomy" id="326594"/>
    <lineage>
        <taxon>Eukaryota</taxon>
        <taxon>Metazoa</taxon>
        <taxon>Ecdysozoa</taxon>
        <taxon>Arthropoda</taxon>
        <taxon>Hexapoda</taxon>
        <taxon>Insecta</taxon>
        <taxon>Pterygota</taxon>
        <taxon>Neoptera</taxon>
        <taxon>Endopterygota</taxon>
        <taxon>Hymenoptera</taxon>
        <taxon>Apocrita</taxon>
        <taxon>Proctotrupomorpha</taxon>
        <taxon>Chalcidoidea</taxon>
        <taxon>Agaonidae</taxon>
        <taxon>Agaoninae</taxon>
        <taxon>Ceratosolen</taxon>
    </lineage>
</organism>
<keyword evidence="11" id="KW-1185">Reference proteome</keyword>
<evidence type="ECO:0000256" key="7">
    <source>
        <dbReference type="ARBA" id="ARBA00031113"/>
    </source>
</evidence>
<dbReference type="InterPro" id="IPR002317">
    <property type="entry name" value="Ser-tRNA-ligase_type_1"/>
</dbReference>
<evidence type="ECO:0000313" key="11">
    <source>
        <dbReference type="Proteomes" id="UP000695007"/>
    </source>
</evidence>
<reference evidence="12" key="1">
    <citation type="submission" date="2025-08" db="UniProtKB">
        <authorList>
            <consortium name="RefSeq"/>
        </authorList>
    </citation>
    <scope>IDENTIFICATION</scope>
</reference>
<gene>
    <name evidence="12" type="primary">LOC105361714</name>
</gene>
<feature type="binding site" evidence="8">
    <location>
        <position position="370"/>
    </location>
    <ligand>
        <name>L-serine</name>
        <dbReference type="ChEBI" id="CHEBI:33384"/>
    </ligand>
</feature>
<feature type="binding site" evidence="8">
    <location>
        <position position="251"/>
    </location>
    <ligand>
        <name>L-serine</name>
        <dbReference type="ChEBI" id="CHEBI:33384"/>
    </ligand>
</feature>
<dbReference type="Proteomes" id="UP000695007">
    <property type="component" value="Unplaced"/>
</dbReference>
<evidence type="ECO:0000256" key="5">
    <source>
        <dbReference type="ARBA" id="ARBA00022840"/>
    </source>
</evidence>
<name>A0AAJ7DUV6_9HYME</name>
<keyword evidence="5 9" id="KW-0067">ATP-binding</keyword>
<dbReference type="PANTHER" id="PTHR11778">
    <property type="entry name" value="SERYL-TRNA SYNTHETASE"/>
    <property type="match status" value="1"/>
</dbReference>
<protein>
    <recommendedName>
        <fullName evidence="2">serine--tRNA ligase</fullName>
        <ecNumber evidence="2">6.1.1.11</ecNumber>
    </recommendedName>
    <alternativeName>
        <fullName evidence="7">Seryl-tRNA synthetase</fullName>
    </alternativeName>
</protein>
<dbReference type="GO" id="GO:0004828">
    <property type="term" value="F:serine-tRNA ligase activity"/>
    <property type="evidence" value="ECO:0007669"/>
    <property type="project" value="UniProtKB-EC"/>
</dbReference>
<evidence type="ECO:0000256" key="8">
    <source>
        <dbReference type="PIRSR" id="PIRSR001529-1"/>
    </source>
</evidence>
<evidence type="ECO:0000256" key="2">
    <source>
        <dbReference type="ARBA" id="ARBA00012840"/>
    </source>
</evidence>
<feature type="binding site" evidence="9">
    <location>
        <begin position="251"/>
        <end position="253"/>
    </location>
    <ligand>
        <name>ATP</name>
        <dbReference type="ChEBI" id="CHEBI:30616"/>
    </ligand>
</feature>
<proteinExistence type="inferred from homology"/>
<dbReference type="EC" id="6.1.1.11" evidence="2"/>
<keyword evidence="3 12" id="KW-0436">Ligase</keyword>
<dbReference type="InterPro" id="IPR002314">
    <property type="entry name" value="aa-tRNA-synt_IIb"/>
</dbReference>
<dbReference type="PRINTS" id="PR00981">
    <property type="entry name" value="TRNASYNTHSER"/>
</dbReference>
<dbReference type="InterPro" id="IPR006195">
    <property type="entry name" value="aa-tRNA-synth_II"/>
</dbReference>
<dbReference type="RefSeq" id="XP_011497267.1">
    <property type="nucleotide sequence ID" value="XM_011498965.1"/>
</dbReference>
<comment type="similarity">
    <text evidence="1">Belongs to the class-II aminoacyl-tRNA synthetase family. Type-1 seryl-tRNA synthetase subfamily.</text>
</comment>
<evidence type="ECO:0000256" key="3">
    <source>
        <dbReference type="ARBA" id="ARBA00022598"/>
    </source>
</evidence>
<dbReference type="PIRSF" id="PIRSF001529">
    <property type="entry name" value="Ser-tRNA-synth_IIa"/>
    <property type="match status" value="1"/>
</dbReference>
<feature type="binding site" evidence="8">
    <location>
        <position position="220"/>
    </location>
    <ligand>
        <name>L-serine</name>
        <dbReference type="ChEBI" id="CHEBI:33384"/>
    </ligand>
</feature>
<dbReference type="InterPro" id="IPR045864">
    <property type="entry name" value="aa-tRNA-synth_II/BPL/LPL"/>
</dbReference>
<feature type="binding site" evidence="9">
    <location>
        <begin position="337"/>
        <end position="340"/>
    </location>
    <ligand>
        <name>ATP</name>
        <dbReference type="ChEBI" id="CHEBI:30616"/>
    </ligand>
</feature>
<dbReference type="GO" id="GO:0005524">
    <property type="term" value="F:ATP binding"/>
    <property type="evidence" value="ECO:0007669"/>
    <property type="project" value="UniProtKB-KW"/>
</dbReference>
<evidence type="ECO:0000256" key="4">
    <source>
        <dbReference type="ARBA" id="ARBA00022741"/>
    </source>
</evidence>
<feature type="domain" description="Aminoacyl-transfer RNA synthetases class-II family profile" evidence="10">
    <location>
        <begin position="168"/>
        <end position="397"/>
    </location>
</feature>
<feature type="site" description="Important for serine binding" evidence="8">
    <location>
        <position position="372"/>
    </location>
</feature>
<evidence type="ECO:0000256" key="9">
    <source>
        <dbReference type="PIRSR" id="PIRSR001529-2"/>
    </source>
</evidence>
<dbReference type="Pfam" id="PF00587">
    <property type="entry name" value="tRNA-synt_2b"/>
    <property type="match status" value="1"/>
</dbReference>
<sequence>MKKITKYIIRILNMTRFYTNTTFKQKIHSIPEPEIHLPKPEYNIEFLCNPLNRDLIADNIKKRKSSGNIDKVLEFHRKANSKKLFEELSKIPNLTQSTTMKYLENIPTILRIIGNLPKYDFKAKEFSNIATNLNLLINNHLGPVTGSRSYVLIGDLAELEQALIMYTIKELLSHNFHLVSVPDILPSQILERCGLINDGDRKLVYEIEPYYGNVFSLSGTAEMALAYKLSNKVFSYDELPIKLVAVSRCYRAEISNLVEERGIYRVHQFTKVEMFVASEQKHSIKIMEEIISIQEKLFGQLNLHCKLLDMPSNELGSSAYRKIDIEAWMPGRARFGEISSCSNCTDYQSRRLSIKYKNSNGIIIHAHTLNGTACAIPRMLIAICETYQLSNGDIMVPEYLKHFMNKKSIIRKQNIPSVKY</sequence>
<dbReference type="AlphaFoldDB" id="A0AAJ7DUV6"/>
<keyword evidence="4" id="KW-0547">Nucleotide-binding</keyword>